<evidence type="ECO:0000256" key="2">
    <source>
        <dbReference type="PROSITE-ProRule" id="PRU00192"/>
    </source>
</evidence>
<dbReference type="InterPro" id="IPR008145">
    <property type="entry name" value="GK/Ca_channel_bsu"/>
</dbReference>
<feature type="domain" description="Guanylate kinase-like" evidence="5">
    <location>
        <begin position="510"/>
        <end position="620"/>
    </location>
</feature>
<dbReference type="PROSITE" id="PS50106">
    <property type="entry name" value="PDZ"/>
    <property type="match status" value="2"/>
</dbReference>
<feature type="region of interest" description="Disordered" evidence="3">
    <location>
        <begin position="149"/>
        <end position="170"/>
    </location>
</feature>
<evidence type="ECO:0000256" key="1">
    <source>
        <dbReference type="ARBA" id="ARBA00022443"/>
    </source>
</evidence>
<feature type="domain" description="PDZ" evidence="6">
    <location>
        <begin position="245"/>
        <end position="299"/>
    </location>
</feature>
<comment type="caution">
    <text evidence="8">The sequence shown here is derived from an EMBL/GenBank/DDBJ whole genome shotgun (WGS) entry which is preliminary data.</text>
</comment>
<dbReference type="GO" id="GO:0150105">
    <property type="term" value="P:protein localization to cell-cell junction"/>
    <property type="evidence" value="ECO:0007669"/>
    <property type="project" value="TreeGrafter"/>
</dbReference>
<feature type="domain" description="PDZ" evidence="6">
    <location>
        <begin position="22"/>
        <end position="98"/>
    </location>
</feature>
<dbReference type="PROSITE" id="PS50052">
    <property type="entry name" value="GUANYLATE_KINASE_2"/>
    <property type="match status" value="1"/>
</dbReference>
<dbReference type="GO" id="GO:0045216">
    <property type="term" value="P:cell-cell junction organization"/>
    <property type="evidence" value="ECO:0007669"/>
    <property type="project" value="TreeGrafter"/>
</dbReference>
<name>A0A0C2M5C0_THEKT</name>
<evidence type="ECO:0000313" key="8">
    <source>
        <dbReference type="EMBL" id="KII62255.1"/>
    </source>
</evidence>
<dbReference type="PANTHER" id="PTHR13865:SF28">
    <property type="entry name" value="POLYCHAETOID, ISOFORM O"/>
    <property type="match status" value="1"/>
</dbReference>
<evidence type="ECO:0000313" key="9">
    <source>
        <dbReference type="Proteomes" id="UP000031668"/>
    </source>
</evidence>
<keyword evidence="9" id="KW-1185">Reference proteome</keyword>
<feature type="domain" description="SH3" evidence="4">
    <location>
        <begin position="329"/>
        <end position="398"/>
    </location>
</feature>
<dbReference type="InterPro" id="IPR000906">
    <property type="entry name" value="ZU5_dom"/>
</dbReference>
<dbReference type="InterPro" id="IPR008144">
    <property type="entry name" value="Guanylate_kin-like_dom"/>
</dbReference>
<dbReference type="Gene3D" id="3.40.50.300">
    <property type="entry name" value="P-loop containing nucleotide triphosphate hydrolases"/>
    <property type="match status" value="1"/>
</dbReference>
<dbReference type="AlphaFoldDB" id="A0A0C2M5C0"/>
<dbReference type="InterPro" id="IPR001452">
    <property type="entry name" value="SH3_domain"/>
</dbReference>
<dbReference type="SMART" id="SM00228">
    <property type="entry name" value="PDZ"/>
    <property type="match status" value="2"/>
</dbReference>
<proteinExistence type="predicted"/>
<evidence type="ECO:0000259" key="4">
    <source>
        <dbReference type="PROSITE" id="PS50002"/>
    </source>
</evidence>
<feature type="domain" description="ZU5" evidence="7">
    <location>
        <begin position="754"/>
        <end position="887"/>
    </location>
</feature>
<evidence type="ECO:0000259" key="7">
    <source>
        <dbReference type="PROSITE" id="PS51145"/>
    </source>
</evidence>
<dbReference type="GO" id="GO:0098609">
    <property type="term" value="P:cell-cell adhesion"/>
    <property type="evidence" value="ECO:0007669"/>
    <property type="project" value="TreeGrafter"/>
</dbReference>
<dbReference type="EMBL" id="JWZT01005031">
    <property type="protein sequence ID" value="KII62255.1"/>
    <property type="molecule type" value="Genomic_DNA"/>
</dbReference>
<dbReference type="InterPro" id="IPR027417">
    <property type="entry name" value="P-loop_NTPase"/>
</dbReference>
<dbReference type="PANTHER" id="PTHR13865">
    <property type="entry name" value="TIGHT JUNCTION PROTEIN"/>
    <property type="match status" value="1"/>
</dbReference>
<dbReference type="InterPro" id="IPR001478">
    <property type="entry name" value="PDZ"/>
</dbReference>
<dbReference type="Pfam" id="PF00791">
    <property type="entry name" value="ZU5"/>
    <property type="match status" value="1"/>
</dbReference>
<dbReference type="InterPro" id="IPR036028">
    <property type="entry name" value="SH3-like_dom_sf"/>
</dbReference>
<dbReference type="Gene3D" id="2.30.42.10">
    <property type="match status" value="2"/>
</dbReference>
<dbReference type="Proteomes" id="UP000031668">
    <property type="component" value="Unassembled WGS sequence"/>
</dbReference>
<protein>
    <submittedName>
        <fullName evidence="8">Tight junction protein ZO-1</fullName>
    </submittedName>
</protein>
<sequence length="887" mass="100468">MKINDTDSCEPQNPTNNYKELKFKLKKGAKGFGLYLGNLVFVKDKVPGSAAENSNISLGDIILTINDVPVESCKSTDEVLSLIKKSGKKINLGVIRPEASWLPRPLAQKTTYVTKADEYSDMINQRFTVPITGPHRVIECSKTESSDFDNKFTSSRNMHEDHSPETLSTRDRSLSISSHLIFGFSGCRYESQLARTTKHNRPERRSAKIQKCHRQEEIQQTESDYISSRSSLCPETRHIKIRNCGTHLGLQLIGGNKYGIFVSSLMSSSPAANSGLRIGDQILSVNDHDFTCMTREEAVLHMLAVKNENVFITCVSRSATYEKIKFQQCDEFFIRVNFDYLRPTNEKELSLRRGELLMVRDTMFGGTIGSWSAVKVFVNGQLGERGIIPNKTRAEQLAIKAKLDEKTNRELKKRLRPGKFNSMKTKAEYHSQDKLDRGSFNDDKMQIPAYQVVVKQKADFKRPVIIIGHACDVFRDFLKMRIPQEFEVLCGTDSSNFDSSSRIGHSPIKLSQIQSVIDNRKHCLLDISFQGVEVLHHANLAPIIVCIKLTERKSASLFRTAAVNMVYGKNKDTKSKREVRYMNKYASKFQTKYPLYITSYLEVLDNPVDHVFVELVNIIRSRQEDEIYLSSDRFDQKQMETVVMTDQYCESGYTTNESEVESETESLALEMPDEKVFRQNKFESTDSQFSSRYTGETSTDRGKVLDIKYVEDDSVSQLRATSTNSMGSKRVSSLYEAQKAANSEKNSLELSLNTVLKIPTDGRGGLTESPATKFSVYVPPGALPTNKAKEIFFKLYLPKRMRSNALVSEDETVVVCGPEGVNFLRPIEVRMPFNEKYNESIESRMYTAVDINANSANWKKISLNYPGSNGNTFKIANNMTAILLDRF</sequence>
<gene>
    <name evidence="8" type="ORF">RF11_10865</name>
</gene>
<dbReference type="GO" id="GO:0005923">
    <property type="term" value="C:bicellular tight junction"/>
    <property type="evidence" value="ECO:0007669"/>
    <property type="project" value="TreeGrafter"/>
</dbReference>
<dbReference type="Pfam" id="PF00625">
    <property type="entry name" value="Guanylate_kin"/>
    <property type="match status" value="1"/>
</dbReference>
<dbReference type="SUPFAM" id="SSF50044">
    <property type="entry name" value="SH3-domain"/>
    <property type="match status" value="1"/>
</dbReference>
<dbReference type="SUPFAM" id="SSF50156">
    <property type="entry name" value="PDZ domain-like"/>
    <property type="match status" value="2"/>
</dbReference>
<dbReference type="Gene3D" id="2.30.30.40">
    <property type="entry name" value="SH3 Domains"/>
    <property type="match status" value="1"/>
</dbReference>
<dbReference type="GO" id="GO:0005886">
    <property type="term" value="C:plasma membrane"/>
    <property type="evidence" value="ECO:0007669"/>
    <property type="project" value="TreeGrafter"/>
</dbReference>
<evidence type="ECO:0000259" key="5">
    <source>
        <dbReference type="PROSITE" id="PS50052"/>
    </source>
</evidence>
<dbReference type="PROSITE" id="PS50002">
    <property type="entry name" value="SH3"/>
    <property type="match status" value="1"/>
</dbReference>
<keyword evidence="1 2" id="KW-0728">SH3 domain</keyword>
<feature type="compositionally biased region" description="Basic and acidic residues" evidence="3">
    <location>
        <begin position="157"/>
        <end position="170"/>
    </location>
</feature>
<dbReference type="Pfam" id="PF00595">
    <property type="entry name" value="PDZ"/>
    <property type="match status" value="2"/>
</dbReference>
<reference evidence="8 9" key="1">
    <citation type="journal article" date="2014" name="Genome Biol. Evol.">
        <title>The genome of the myxosporean Thelohanellus kitauei shows adaptations to nutrient acquisition within its fish host.</title>
        <authorList>
            <person name="Yang Y."/>
            <person name="Xiong J."/>
            <person name="Zhou Z."/>
            <person name="Huo F."/>
            <person name="Miao W."/>
            <person name="Ran C."/>
            <person name="Liu Y."/>
            <person name="Zhang J."/>
            <person name="Feng J."/>
            <person name="Wang M."/>
            <person name="Wang M."/>
            <person name="Wang L."/>
            <person name="Yao B."/>
        </authorList>
    </citation>
    <scope>NUCLEOTIDE SEQUENCE [LARGE SCALE GENOMIC DNA]</scope>
    <source>
        <strain evidence="8">Wuqing</strain>
    </source>
</reference>
<dbReference type="PROSITE" id="PS51145">
    <property type="entry name" value="ZU5"/>
    <property type="match status" value="1"/>
</dbReference>
<evidence type="ECO:0000256" key="3">
    <source>
        <dbReference type="SAM" id="MobiDB-lite"/>
    </source>
</evidence>
<accession>A0A0C2M5C0</accession>
<organism evidence="8 9">
    <name type="scientific">Thelohanellus kitauei</name>
    <name type="common">Myxosporean</name>
    <dbReference type="NCBI Taxonomy" id="669202"/>
    <lineage>
        <taxon>Eukaryota</taxon>
        <taxon>Metazoa</taxon>
        <taxon>Cnidaria</taxon>
        <taxon>Myxozoa</taxon>
        <taxon>Myxosporea</taxon>
        <taxon>Bivalvulida</taxon>
        <taxon>Platysporina</taxon>
        <taxon>Myxobolidae</taxon>
        <taxon>Thelohanellus</taxon>
    </lineage>
</organism>
<dbReference type="OrthoDB" id="418634at2759"/>
<dbReference type="InterPro" id="IPR036034">
    <property type="entry name" value="PDZ_sf"/>
</dbReference>
<dbReference type="Gene3D" id="2.60.220.30">
    <property type="match status" value="1"/>
</dbReference>
<dbReference type="SUPFAM" id="SSF52540">
    <property type="entry name" value="P-loop containing nucleoside triphosphate hydrolases"/>
    <property type="match status" value="1"/>
</dbReference>
<evidence type="ECO:0000259" key="6">
    <source>
        <dbReference type="PROSITE" id="PS50106"/>
    </source>
</evidence>
<dbReference type="GO" id="GO:0050839">
    <property type="term" value="F:cell adhesion molecule binding"/>
    <property type="evidence" value="ECO:0007669"/>
    <property type="project" value="TreeGrafter"/>
</dbReference>